<organism evidence="3 4">
    <name type="scientific">Lysobacter enzymogenes</name>
    <dbReference type="NCBI Taxonomy" id="69"/>
    <lineage>
        <taxon>Bacteria</taxon>
        <taxon>Pseudomonadati</taxon>
        <taxon>Pseudomonadota</taxon>
        <taxon>Gammaproteobacteria</taxon>
        <taxon>Lysobacterales</taxon>
        <taxon>Lysobacteraceae</taxon>
        <taxon>Lysobacter</taxon>
    </lineage>
</organism>
<comment type="caution">
    <text evidence="3">The sequence shown here is derived from an EMBL/GenBank/DDBJ whole genome shotgun (WGS) entry which is preliminary data.</text>
</comment>
<evidence type="ECO:0000313" key="4">
    <source>
        <dbReference type="Proteomes" id="UP000275910"/>
    </source>
</evidence>
<feature type="region of interest" description="Disordered" evidence="1">
    <location>
        <begin position="240"/>
        <end position="273"/>
    </location>
</feature>
<evidence type="ECO:0000256" key="1">
    <source>
        <dbReference type="SAM" id="MobiDB-lite"/>
    </source>
</evidence>
<sequence>MESRKERPAAPAPLRRGTPFALIFGLVAVFVASGYLLLRGEDKPFDSGPTVASADKPAAASAAPARPAAAATPPPAPSASTVPAPTMPAPALPATGTAAIVEPAKIVLDDDNPFDPGEPATKPAAKPAADAPRQVASATPPKAGAKPIAPARAAPAAGKRRGAAKNDDDGLMAVLLGNIDTDAESGGKRKAKARNRNAKEDQDALEQLIRKVNADSAAEAKKNAAASAVAAKSAAAVGKSAAKPVAAANAKSGAKPAKAAETVAPAAPANPVQASLRKCPKANTARGLQCRQKICAKYAGQDPACPAQ</sequence>
<dbReference type="RefSeq" id="WP_123645612.1">
    <property type="nucleotide sequence ID" value="NZ_RCTY01000001.1"/>
</dbReference>
<feature type="compositionally biased region" description="Low complexity" evidence="1">
    <location>
        <begin position="49"/>
        <end position="71"/>
    </location>
</feature>
<dbReference type="EMBL" id="RCTY01000001">
    <property type="protein sequence ID" value="ROU09398.1"/>
    <property type="molecule type" value="Genomic_DNA"/>
</dbReference>
<evidence type="ECO:0000256" key="2">
    <source>
        <dbReference type="SAM" id="Phobius"/>
    </source>
</evidence>
<reference evidence="3 4" key="1">
    <citation type="submission" date="2018-10" db="EMBL/GenBank/DDBJ databases">
        <title>The genome of Lysobacter enzymogenes OH11.</title>
        <authorList>
            <person name="Liu F."/>
            <person name="Zhao Y."/>
            <person name="Qian G."/>
            <person name="Chen Y."/>
            <person name="Xu H."/>
        </authorList>
    </citation>
    <scope>NUCLEOTIDE SEQUENCE [LARGE SCALE GENOMIC DNA]</scope>
    <source>
        <strain evidence="3 4">OH11</strain>
    </source>
</reference>
<keyword evidence="2" id="KW-0472">Membrane</keyword>
<dbReference type="AlphaFoldDB" id="A0A3N2RPN4"/>
<protein>
    <submittedName>
        <fullName evidence="3">Uncharacterized protein</fullName>
    </submittedName>
</protein>
<feature type="transmembrane region" description="Helical" evidence="2">
    <location>
        <begin position="20"/>
        <end position="38"/>
    </location>
</feature>
<feature type="compositionally biased region" description="Low complexity" evidence="1">
    <location>
        <begin position="119"/>
        <end position="132"/>
    </location>
</feature>
<feature type="compositionally biased region" description="Low complexity" evidence="1">
    <location>
        <begin position="140"/>
        <end position="157"/>
    </location>
</feature>
<feature type="region of interest" description="Disordered" evidence="1">
    <location>
        <begin position="42"/>
        <end position="204"/>
    </location>
</feature>
<proteinExistence type="predicted"/>
<gene>
    <name evidence="3" type="ORF">D9T17_00785</name>
</gene>
<keyword evidence="2" id="KW-1133">Transmembrane helix</keyword>
<evidence type="ECO:0000313" key="3">
    <source>
        <dbReference type="EMBL" id="ROU09398.1"/>
    </source>
</evidence>
<keyword evidence="2" id="KW-0812">Transmembrane</keyword>
<accession>A0A3N2RPN4</accession>
<dbReference type="Proteomes" id="UP000275910">
    <property type="component" value="Unassembled WGS sequence"/>
</dbReference>
<name>A0A3N2RPN4_LYSEN</name>